<accession>A0ABN3IVE6</accession>
<evidence type="ECO:0008006" key="3">
    <source>
        <dbReference type="Google" id="ProtNLM"/>
    </source>
</evidence>
<protein>
    <recommendedName>
        <fullName evidence="3">SH3 domain-containing protein</fullName>
    </recommendedName>
</protein>
<evidence type="ECO:0000313" key="1">
    <source>
        <dbReference type="EMBL" id="GAA2413702.1"/>
    </source>
</evidence>
<gene>
    <name evidence="1" type="ORF">GCM10010191_24350</name>
</gene>
<dbReference type="Proteomes" id="UP001501231">
    <property type="component" value="Unassembled WGS sequence"/>
</dbReference>
<proteinExistence type="predicted"/>
<name>A0ABN3IVE6_9ACTN</name>
<keyword evidence="2" id="KW-1185">Reference proteome</keyword>
<evidence type="ECO:0000313" key="2">
    <source>
        <dbReference type="Proteomes" id="UP001501231"/>
    </source>
</evidence>
<sequence>MRLYVSAPAEGFTQVTADRHVRVVPAAEVERLAYVSTFCTWRGERFVVLGEHDGWTRVEYVGGKAPVAERLGLERFDRGVYQAWAPRAEIENLREEAV</sequence>
<dbReference type="EMBL" id="BAAARW010000011">
    <property type="protein sequence ID" value="GAA2413702.1"/>
    <property type="molecule type" value="Genomic_DNA"/>
</dbReference>
<reference evidence="1 2" key="1">
    <citation type="journal article" date="2019" name="Int. J. Syst. Evol. Microbiol.">
        <title>The Global Catalogue of Microorganisms (GCM) 10K type strain sequencing project: providing services to taxonomists for standard genome sequencing and annotation.</title>
        <authorList>
            <consortium name="The Broad Institute Genomics Platform"/>
            <consortium name="The Broad Institute Genome Sequencing Center for Infectious Disease"/>
            <person name="Wu L."/>
            <person name="Ma J."/>
        </authorList>
    </citation>
    <scope>NUCLEOTIDE SEQUENCE [LARGE SCALE GENOMIC DNA]</scope>
    <source>
        <strain evidence="1 2">JCM 3325</strain>
    </source>
</reference>
<organism evidence="1 2">
    <name type="scientific">Actinomadura vinacea</name>
    <dbReference type="NCBI Taxonomy" id="115336"/>
    <lineage>
        <taxon>Bacteria</taxon>
        <taxon>Bacillati</taxon>
        <taxon>Actinomycetota</taxon>
        <taxon>Actinomycetes</taxon>
        <taxon>Streptosporangiales</taxon>
        <taxon>Thermomonosporaceae</taxon>
        <taxon>Actinomadura</taxon>
    </lineage>
</organism>
<comment type="caution">
    <text evidence="1">The sequence shown here is derived from an EMBL/GenBank/DDBJ whole genome shotgun (WGS) entry which is preliminary data.</text>
</comment>